<dbReference type="GO" id="GO:0006488">
    <property type="term" value="P:dolichol-linked oligosaccharide biosynthetic process"/>
    <property type="evidence" value="ECO:0007669"/>
    <property type="project" value="TreeGrafter"/>
</dbReference>
<name>A0A292PKQ9_9PEZI</name>
<comment type="subcellular location">
    <subcellularLocation>
        <location evidence="7">Endoplasmic reticulum</location>
    </subcellularLocation>
</comment>
<feature type="domain" description="Glycosyl transferase family 28 C-terminal" evidence="8">
    <location>
        <begin position="8"/>
        <end position="150"/>
    </location>
</feature>
<dbReference type="InterPro" id="IPR052474">
    <property type="entry name" value="UDP-GlcNAc_transferase"/>
</dbReference>
<dbReference type="AlphaFoldDB" id="A0A292PKQ9"/>
<dbReference type="PANTHER" id="PTHR47043:SF1">
    <property type="entry name" value="UDP-N-ACETYLGLUCOSAMINE TRANSFERASE SUBUNIT ALG13"/>
    <property type="match status" value="1"/>
</dbReference>
<comment type="catalytic activity">
    <reaction evidence="6">
        <text>an N-acetyl-alpha-D-glucosaminyl-diphospho-di-trans,poly-cis-dolichol + UDP-N-acetyl-alpha-D-glucosamine = an N,N'-diacetylchitobiosyl-diphospho-di-trans,poly-cis-dolichol + UDP + H(+)</text>
        <dbReference type="Rhea" id="RHEA:23380"/>
        <dbReference type="Rhea" id="RHEA-COMP:19507"/>
        <dbReference type="Rhea" id="RHEA-COMP:19510"/>
        <dbReference type="ChEBI" id="CHEBI:15378"/>
        <dbReference type="ChEBI" id="CHEBI:57269"/>
        <dbReference type="ChEBI" id="CHEBI:57705"/>
        <dbReference type="ChEBI" id="CHEBI:58223"/>
        <dbReference type="ChEBI" id="CHEBI:58427"/>
        <dbReference type="EC" id="2.4.1.141"/>
    </reaction>
</comment>
<sequence>MSNTPTKTILVTTGATSPFPSLLSASLSATFLATLQSLGYTALRIQYGDCEKLFRTLSAAALPSCGSIELTGFGFTDDLRTEVTHADLVISHAGSGSILDALRYQKRLVVVANGALMDNHQKELAEELGGVGYLVEGFVENLHEAVTKAEGFEFKHFPTSGSEKFCSILDEEVGLNLD</sequence>
<dbReference type="SUPFAM" id="SSF53756">
    <property type="entry name" value="UDP-Glycosyltransferase/glycogen phosphorylase"/>
    <property type="match status" value="1"/>
</dbReference>
<dbReference type="PANTHER" id="PTHR47043">
    <property type="entry name" value="UDP-N-ACETYLGLUCOSAMINE TRANSFERASE SUBUNIT ALG13"/>
    <property type="match status" value="1"/>
</dbReference>
<keyword evidence="7" id="KW-0328">Glycosyltransferase</keyword>
<evidence type="ECO:0000313" key="10">
    <source>
        <dbReference type="Proteomes" id="UP001412239"/>
    </source>
</evidence>
<evidence type="ECO:0000313" key="9">
    <source>
        <dbReference type="EMBL" id="CUS08086.1"/>
    </source>
</evidence>
<evidence type="ECO:0000256" key="3">
    <source>
        <dbReference type="ARBA" id="ARBA00017468"/>
    </source>
</evidence>
<evidence type="ECO:0000259" key="8">
    <source>
        <dbReference type="Pfam" id="PF04101"/>
    </source>
</evidence>
<dbReference type="GO" id="GO:0004577">
    <property type="term" value="F:N-acetylglucosaminyldiphosphodolichol N-acetylglucosaminyltransferase activity"/>
    <property type="evidence" value="ECO:0007669"/>
    <property type="project" value="UniProtKB-EC"/>
</dbReference>
<proteinExistence type="inferred from homology"/>
<dbReference type="Gene3D" id="3.40.50.2000">
    <property type="entry name" value="Glycogen Phosphorylase B"/>
    <property type="match status" value="1"/>
</dbReference>
<protein>
    <recommendedName>
        <fullName evidence="3 7">UDP-N-acetylglucosamine transferase subunit ALG13</fullName>
        <ecNumber evidence="2 7">2.4.1.141</ecNumber>
    </recommendedName>
    <alternativeName>
        <fullName evidence="5 7">Asparagine-linked glycosylation protein 13</fullName>
    </alternativeName>
</protein>
<keyword evidence="10" id="KW-1185">Reference proteome</keyword>
<comment type="function">
    <text evidence="4 7">Involved in protein N-glycosylation. Essential for the second step of the dolichol-linked oligosaccharide pathway.</text>
</comment>
<keyword evidence="7" id="KW-0808">Transferase</keyword>
<dbReference type="EC" id="2.4.1.141" evidence="2 7"/>
<evidence type="ECO:0000256" key="7">
    <source>
        <dbReference type="RuleBase" id="RU362128"/>
    </source>
</evidence>
<reference evidence="9" key="1">
    <citation type="submission" date="2015-10" db="EMBL/GenBank/DDBJ databases">
        <authorList>
            <person name="Regsiter A."/>
            <person name="william w."/>
        </authorList>
    </citation>
    <scope>NUCLEOTIDE SEQUENCE</scope>
    <source>
        <strain evidence="9">Montdore</strain>
    </source>
</reference>
<comment type="subunit">
    <text evidence="1 7">Heterodimer with ALG14 to form a functional enzyme.</text>
</comment>
<dbReference type="Pfam" id="PF04101">
    <property type="entry name" value="Glyco_tran_28_C"/>
    <property type="match status" value="1"/>
</dbReference>
<dbReference type="EMBL" id="LN891147">
    <property type="protein sequence ID" value="CUS08086.1"/>
    <property type="molecule type" value="Genomic_DNA"/>
</dbReference>
<dbReference type="Proteomes" id="UP001412239">
    <property type="component" value="Unassembled WGS sequence"/>
</dbReference>
<evidence type="ECO:0000256" key="2">
    <source>
        <dbReference type="ARBA" id="ARBA00012614"/>
    </source>
</evidence>
<keyword evidence="7" id="KW-0256">Endoplasmic reticulum</keyword>
<evidence type="ECO:0000256" key="4">
    <source>
        <dbReference type="ARBA" id="ARBA00024804"/>
    </source>
</evidence>
<organism evidence="9 10">
    <name type="scientific">Tuber aestivum</name>
    <name type="common">summer truffle</name>
    <dbReference type="NCBI Taxonomy" id="59557"/>
    <lineage>
        <taxon>Eukaryota</taxon>
        <taxon>Fungi</taxon>
        <taxon>Dikarya</taxon>
        <taxon>Ascomycota</taxon>
        <taxon>Pezizomycotina</taxon>
        <taxon>Pezizomycetes</taxon>
        <taxon>Pezizales</taxon>
        <taxon>Tuberaceae</taxon>
        <taxon>Tuber</taxon>
    </lineage>
</organism>
<evidence type="ECO:0000256" key="5">
    <source>
        <dbReference type="ARBA" id="ARBA00032061"/>
    </source>
</evidence>
<dbReference type="InterPro" id="IPR007235">
    <property type="entry name" value="Glyco_trans_28_C"/>
</dbReference>
<evidence type="ECO:0000256" key="6">
    <source>
        <dbReference type="ARBA" id="ARBA00048184"/>
    </source>
</evidence>
<gene>
    <name evidence="7" type="primary">ALG13</name>
    <name evidence="9" type="ORF">GSTUAT00007840001</name>
</gene>
<evidence type="ECO:0000256" key="1">
    <source>
        <dbReference type="ARBA" id="ARBA00011198"/>
    </source>
</evidence>
<accession>A0A292PKQ9</accession>
<dbReference type="GO" id="GO:0043541">
    <property type="term" value="C:UDP-N-acetylglucosamine transferase complex"/>
    <property type="evidence" value="ECO:0007669"/>
    <property type="project" value="TreeGrafter"/>
</dbReference>
<comment type="similarity">
    <text evidence="7">Belongs to the glycosyltransferase 28 family.</text>
</comment>